<accession>A0A1E3L9H7</accession>
<dbReference type="InterPro" id="IPR028082">
    <property type="entry name" value="Peripla_BP_I"/>
</dbReference>
<evidence type="ECO:0000313" key="6">
    <source>
        <dbReference type="EMBL" id="ODP30482.1"/>
    </source>
</evidence>
<proteinExistence type="inferred from homology"/>
<feature type="domain" description="Periplasmic binding protein" evidence="5">
    <location>
        <begin position="47"/>
        <end position="284"/>
    </location>
</feature>
<evidence type="ECO:0000256" key="2">
    <source>
        <dbReference type="ARBA" id="ARBA00007639"/>
    </source>
</evidence>
<name>A0A1E3L9H7_9BACL</name>
<protein>
    <recommendedName>
        <fullName evidence="5">Periplasmic binding protein domain-containing protein</fullName>
    </recommendedName>
</protein>
<dbReference type="InterPro" id="IPR025997">
    <property type="entry name" value="SBP_2_dom"/>
</dbReference>
<keyword evidence="7" id="KW-1185">Reference proteome</keyword>
<keyword evidence="4" id="KW-0812">Transmembrane</keyword>
<dbReference type="SUPFAM" id="SSF53822">
    <property type="entry name" value="Periplasmic binding protein-like I"/>
    <property type="match status" value="1"/>
</dbReference>
<dbReference type="STRING" id="1886670.PTI45_00203"/>
<evidence type="ECO:0000256" key="4">
    <source>
        <dbReference type="SAM" id="Phobius"/>
    </source>
</evidence>
<dbReference type="GO" id="GO:0030313">
    <property type="term" value="C:cell envelope"/>
    <property type="evidence" value="ECO:0007669"/>
    <property type="project" value="UniProtKB-SubCell"/>
</dbReference>
<organism evidence="6 7">
    <name type="scientific">Paenibacillus nuruki</name>
    <dbReference type="NCBI Taxonomy" id="1886670"/>
    <lineage>
        <taxon>Bacteria</taxon>
        <taxon>Bacillati</taxon>
        <taxon>Bacillota</taxon>
        <taxon>Bacilli</taxon>
        <taxon>Bacillales</taxon>
        <taxon>Paenibacillaceae</taxon>
        <taxon>Paenibacillus</taxon>
    </lineage>
</organism>
<dbReference type="CDD" id="cd20006">
    <property type="entry name" value="PBP1_ABC_sugar_binding-like"/>
    <property type="match status" value="1"/>
</dbReference>
<keyword evidence="4" id="KW-1133">Transmembrane helix</keyword>
<evidence type="ECO:0000256" key="1">
    <source>
        <dbReference type="ARBA" id="ARBA00004196"/>
    </source>
</evidence>
<dbReference type="AlphaFoldDB" id="A0A1E3L9H7"/>
<dbReference type="Proteomes" id="UP000094578">
    <property type="component" value="Unassembled WGS sequence"/>
</dbReference>
<keyword evidence="3" id="KW-0732">Signal</keyword>
<keyword evidence="4" id="KW-0472">Membrane</keyword>
<evidence type="ECO:0000313" key="7">
    <source>
        <dbReference type="Proteomes" id="UP000094578"/>
    </source>
</evidence>
<dbReference type="Pfam" id="PF13407">
    <property type="entry name" value="Peripla_BP_4"/>
    <property type="match status" value="1"/>
</dbReference>
<sequence>MRNQRIIWWIAILLVAGALYIISYFVWFTSAHEEEGTIMIILKSNSPQSDFWQTVRSGAEEAAKEKGVQFLVSGPLDDTDINSQLNALQDALTLKPRAVVIAPLNDQRVLNGITRLQNAHIPVVVMDTPLPVNNAPSSVSSDHVQMGMQAGRMAAYQTNSAPYVAIIGDYQSSSIFKAREQGIKQVLGAVAHSHTTTYYSGESEQLAYVLTTKLLDEYPRPNALIVMNEPIAVGAARALKERHLDSMMFIAFDSSFYEIELLEEKTLDALIVQKPFNMGYLAVQKVLTDSNSLSSQHSITMIPSTVITPTTMYTPENQKLLFPFYEK</sequence>
<dbReference type="EMBL" id="MDER01000002">
    <property type="protein sequence ID" value="ODP30482.1"/>
    <property type="molecule type" value="Genomic_DNA"/>
</dbReference>
<evidence type="ECO:0000256" key="3">
    <source>
        <dbReference type="ARBA" id="ARBA00022729"/>
    </source>
</evidence>
<reference evidence="6 7" key="1">
    <citation type="submission" date="2016-08" db="EMBL/GenBank/DDBJ databases">
        <title>Genome sequencing of Paenibacillus sp. TI45-13ar, isolated from Korean traditional nuruk.</title>
        <authorList>
            <person name="Kim S.-J."/>
        </authorList>
    </citation>
    <scope>NUCLEOTIDE SEQUENCE [LARGE SCALE GENOMIC DNA]</scope>
    <source>
        <strain evidence="6 7">TI45-13ar</strain>
    </source>
</reference>
<dbReference type="PANTHER" id="PTHR46847">
    <property type="entry name" value="D-ALLOSE-BINDING PERIPLASMIC PROTEIN-RELATED"/>
    <property type="match status" value="1"/>
</dbReference>
<evidence type="ECO:0000259" key="5">
    <source>
        <dbReference type="Pfam" id="PF13407"/>
    </source>
</evidence>
<comment type="subcellular location">
    <subcellularLocation>
        <location evidence="1">Cell envelope</location>
    </subcellularLocation>
</comment>
<gene>
    <name evidence="6" type="ORF">PTI45_00203</name>
</gene>
<dbReference type="RefSeq" id="WP_139129191.1">
    <property type="nucleotide sequence ID" value="NZ_MDER01000002.1"/>
</dbReference>
<comment type="caution">
    <text evidence="6">The sequence shown here is derived from an EMBL/GenBank/DDBJ whole genome shotgun (WGS) entry which is preliminary data.</text>
</comment>
<comment type="similarity">
    <text evidence="2">Belongs to the bacterial solute-binding protein 2 family.</text>
</comment>
<dbReference type="Gene3D" id="3.40.50.2300">
    <property type="match status" value="2"/>
</dbReference>
<dbReference type="GO" id="GO:0030246">
    <property type="term" value="F:carbohydrate binding"/>
    <property type="evidence" value="ECO:0007669"/>
    <property type="project" value="UniProtKB-ARBA"/>
</dbReference>
<dbReference type="PANTHER" id="PTHR46847:SF1">
    <property type="entry name" value="D-ALLOSE-BINDING PERIPLASMIC PROTEIN-RELATED"/>
    <property type="match status" value="1"/>
</dbReference>
<feature type="transmembrane region" description="Helical" evidence="4">
    <location>
        <begin position="7"/>
        <end position="27"/>
    </location>
</feature>